<dbReference type="OrthoDB" id="5582394at2759"/>
<evidence type="ECO:0000313" key="1">
    <source>
        <dbReference type="EMBL" id="KAJ2748531.1"/>
    </source>
</evidence>
<sequence length="432" mass="48811">MLDTLPSRALDLVVQYLRSVDNNQIDPLHFSQVNRRLRKFAQRLVWEYFTISRVIKSHHRSYFPYILPYISRLQIANDAELNETQWLKGLEFLEPLDWTRIRMVSVELDGFEGSCVGREAVRRIIGFAHERLSGVRELWVALSNDWEMVDLMLAKKQYAHVDELRIVGKALTKSLYDAVVIPPYTGLSAISLDGQSASMTTVTELVGRSQRTLRELNIEEYTVALATALCLHPDSAWAEFPQLRQLAISNEGSTEYSDVMIDGARLPAVEMLYFRETFYPSQSSGCNPVFDSTSVRLMYGVWAKLRLLVVDALSRGDIAVVGRQAPNLEVLRIGLLGSDVELSGDEEEPPAPALDLAAVSVLLQTCGRLLDLSIETPEAYEDFYNNHEGADPRLPWFERPFDTHAQIVGNGSLLRTLMLNAWALTFDQMLAL</sequence>
<dbReference type="AlphaFoldDB" id="A0A9W8GSZ1"/>
<keyword evidence="2" id="KW-1185">Reference proteome</keyword>
<accession>A0A9W8GSZ1</accession>
<evidence type="ECO:0000313" key="2">
    <source>
        <dbReference type="Proteomes" id="UP001140011"/>
    </source>
</evidence>
<dbReference type="Proteomes" id="UP001140011">
    <property type="component" value="Unassembled WGS sequence"/>
</dbReference>
<proteinExistence type="predicted"/>
<name>A0A9W8GSZ1_9FUNG</name>
<protein>
    <recommendedName>
        <fullName evidence="3">F-box domain-containing protein</fullName>
    </recommendedName>
</protein>
<gene>
    <name evidence="1" type="ORF">GGI19_006077</name>
</gene>
<feature type="non-terminal residue" evidence="1">
    <location>
        <position position="432"/>
    </location>
</feature>
<comment type="caution">
    <text evidence="1">The sequence shown here is derived from an EMBL/GenBank/DDBJ whole genome shotgun (WGS) entry which is preliminary data.</text>
</comment>
<dbReference type="EMBL" id="JANBUH010001052">
    <property type="protein sequence ID" value="KAJ2748531.1"/>
    <property type="molecule type" value="Genomic_DNA"/>
</dbReference>
<evidence type="ECO:0008006" key="3">
    <source>
        <dbReference type="Google" id="ProtNLM"/>
    </source>
</evidence>
<organism evidence="1 2">
    <name type="scientific">Coemansia pectinata</name>
    <dbReference type="NCBI Taxonomy" id="1052879"/>
    <lineage>
        <taxon>Eukaryota</taxon>
        <taxon>Fungi</taxon>
        <taxon>Fungi incertae sedis</taxon>
        <taxon>Zoopagomycota</taxon>
        <taxon>Kickxellomycotina</taxon>
        <taxon>Kickxellomycetes</taxon>
        <taxon>Kickxellales</taxon>
        <taxon>Kickxellaceae</taxon>
        <taxon>Coemansia</taxon>
    </lineage>
</organism>
<reference evidence="1" key="1">
    <citation type="submission" date="2022-07" db="EMBL/GenBank/DDBJ databases">
        <title>Phylogenomic reconstructions and comparative analyses of Kickxellomycotina fungi.</title>
        <authorList>
            <person name="Reynolds N.K."/>
            <person name="Stajich J.E."/>
            <person name="Barry K."/>
            <person name="Grigoriev I.V."/>
            <person name="Crous P."/>
            <person name="Smith M.E."/>
        </authorList>
    </citation>
    <scope>NUCLEOTIDE SEQUENCE</scope>
    <source>
        <strain evidence="1">BCRC 34297</strain>
    </source>
</reference>